<dbReference type="PROSITE" id="PS50006">
    <property type="entry name" value="FHA_DOMAIN"/>
    <property type="match status" value="1"/>
</dbReference>
<accession>A0AAN6KNA7</accession>
<dbReference type="InterPro" id="IPR013083">
    <property type="entry name" value="Znf_RING/FYVE/PHD"/>
</dbReference>
<feature type="region of interest" description="Disordered" evidence="7">
    <location>
        <begin position="536"/>
        <end position="558"/>
    </location>
</feature>
<dbReference type="Gene3D" id="2.60.200.20">
    <property type="match status" value="1"/>
</dbReference>
<protein>
    <recommendedName>
        <fullName evidence="12">RING-type E3 ubiquitin transferase</fullName>
    </recommendedName>
</protein>
<evidence type="ECO:0000313" key="10">
    <source>
        <dbReference type="EMBL" id="KAK0992133.1"/>
    </source>
</evidence>
<evidence type="ECO:0000259" key="8">
    <source>
        <dbReference type="PROSITE" id="PS50006"/>
    </source>
</evidence>
<dbReference type="EMBL" id="JAUJLE010000064">
    <property type="protein sequence ID" value="KAK0992133.1"/>
    <property type="molecule type" value="Genomic_DNA"/>
</dbReference>
<feature type="region of interest" description="Disordered" evidence="7">
    <location>
        <begin position="490"/>
        <end position="522"/>
    </location>
</feature>
<feature type="region of interest" description="Disordered" evidence="7">
    <location>
        <begin position="412"/>
        <end position="444"/>
    </location>
</feature>
<dbReference type="PROSITE" id="PS50089">
    <property type="entry name" value="ZF_RING_2"/>
    <property type="match status" value="1"/>
</dbReference>
<dbReference type="GO" id="GO:0032153">
    <property type="term" value="C:cell division site"/>
    <property type="evidence" value="ECO:0007669"/>
    <property type="project" value="TreeGrafter"/>
</dbReference>
<keyword evidence="11" id="KW-1185">Reference proteome</keyword>
<evidence type="ECO:0000256" key="2">
    <source>
        <dbReference type="ARBA" id="ARBA00022723"/>
    </source>
</evidence>
<dbReference type="SUPFAM" id="SSF57850">
    <property type="entry name" value="RING/U-box"/>
    <property type="match status" value="1"/>
</dbReference>
<keyword evidence="2" id="KW-0479">Metal-binding</keyword>
<feature type="domain" description="FHA" evidence="8">
    <location>
        <begin position="197"/>
        <end position="266"/>
    </location>
</feature>
<dbReference type="FunFam" id="2.60.200.20:FF:000030">
    <property type="entry name" value="FHA domain-containing protein"/>
    <property type="match status" value="1"/>
</dbReference>
<evidence type="ECO:0000259" key="9">
    <source>
        <dbReference type="PROSITE" id="PS50089"/>
    </source>
</evidence>
<dbReference type="GO" id="GO:0061630">
    <property type="term" value="F:ubiquitin protein ligase activity"/>
    <property type="evidence" value="ECO:0007669"/>
    <property type="project" value="TreeGrafter"/>
</dbReference>
<keyword evidence="5" id="KW-0862">Zinc</keyword>
<evidence type="ECO:0000256" key="5">
    <source>
        <dbReference type="ARBA" id="ARBA00022833"/>
    </source>
</evidence>
<keyword evidence="1" id="KW-0808">Transferase</keyword>
<evidence type="ECO:0000256" key="7">
    <source>
        <dbReference type="SAM" id="MobiDB-lite"/>
    </source>
</evidence>
<evidence type="ECO:0000256" key="1">
    <source>
        <dbReference type="ARBA" id="ARBA00022679"/>
    </source>
</evidence>
<dbReference type="GO" id="GO:0008270">
    <property type="term" value="F:zinc ion binding"/>
    <property type="evidence" value="ECO:0007669"/>
    <property type="project" value="UniProtKB-KW"/>
</dbReference>
<feature type="compositionally biased region" description="Polar residues" evidence="7">
    <location>
        <begin position="56"/>
        <end position="71"/>
    </location>
</feature>
<evidence type="ECO:0000256" key="6">
    <source>
        <dbReference type="PROSITE-ProRule" id="PRU00175"/>
    </source>
</evidence>
<feature type="region of interest" description="Disordered" evidence="7">
    <location>
        <begin position="1"/>
        <end position="162"/>
    </location>
</feature>
<feature type="compositionally biased region" description="Low complexity" evidence="7">
    <location>
        <begin position="1"/>
        <end position="27"/>
    </location>
</feature>
<evidence type="ECO:0008006" key="12">
    <source>
        <dbReference type="Google" id="ProtNLM"/>
    </source>
</evidence>
<dbReference type="GO" id="GO:0006511">
    <property type="term" value="P:ubiquitin-dependent protein catabolic process"/>
    <property type="evidence" value="ECO:0007669"/>
    <property type="project" value="TreeGrafter"/>
</dbReference>
<evidence type="ECO:0000256" key="4">
    <source>
        <dbReference type="ARBA" id="ARBA00022786"/>
    </source>
</evidence>
<dbReference type="Pfam" id="PF17123">
    <property type="entry name" value="zf-RING_11"/>
    <property type="match status" value="1"/>
</dbReference>
<feature type="compositionally biased region" description="Acidic residues" evidence="7">
    <location>
        <begin position="423"/>
        <end position="434"/>
    </location>
</feature>
<dbReference type="InterPro" id="IPR008984">
    <property type="entry name" value="SMAD_FHA_dom_sf"/>
</dbReference>
<dbReference type="SUPFAM" id="SSF49879">
    <property type="entry name" value="SMAD/FHA domain"/>
    <property type="match status" value="1"/>
</dbReference>
<dbReference type="InterPro" id="IPR000253">
    <property type="entry name" value="FHA_dom"/>
</dbReference>
<dbReference type="PANTHER" id="PTHR15067">
    <property type="entry name" value="E3 UBIQUITIN-PROTEIN LIGASE RNF8"/>
    <property type="match status" value="1"/>
</dbReference>
<evidence type="ECO:0000256" key="3">
    <source>
        <dbReference type="ARBA" id="ARBA00022771"/>
    </source>
</evidence>
<keyword evidence="3 6" id="KW-0863">Zinc-finger</keyword>
<proteinExistence type="predicted"/>
<feature type="compositionally biased region" description="Polar residues" evidence="7">
    <location>
        <begin position="91"/>
        <end position="103"/>
    </location>
</feature>
<dbReference type="Proteomes" id="UP001175353">
    <property type="component" value="Unassembled WGS sequence"/>
</dbReference>
<organism evidence="10 11">
    <name type="scientific">Friedmanniomyces endolithicus</name>
    <dbReference type="NCBI Taxonomy" id="329885"/>
    <lineage>
        <taxon>Eukaryota</taxon>
        <taxon>Fungi</taxon>
        <taxon>Dikarya</taxon>
        <taxon>Ascomycota</taxon>
        <taxon>Pezizomycotina</taxon>
        <taxon>Dothideomycetes</taxon>
        <taxon>Dothideomycetidae</taxon>
        <taxon>Mycosphaerellales</taxon>
        <taxon>Teratosphaeriaceae</taxon>
        <taxon>Friedmanniomyces</taxon>
    </lineage>
</organism>
<dbReference type="AlphaFoldDB" id="A0AAN6KNA7"/>
<feature type="compositionally biased region" description="Polar residues" evidence="7">
    <location>
        <begin position="148"/>
        <end position="157"/>
    </location>
</feature>
<feature type="compositionally biased region" description="Polar residues" evidence="7">
    <location>
        <begin position="126"/>
        <end position="139"/>
    </location>
</feature>
<sequence length="679" mass="72549">MLGAAVPATASTHTSTSSATPTSPTRPSRLRGLSYLRNHLHSHPTPAKAEAPPPLTRSTSSPNSPQASRVNISEGASGIQNGESGWLPTVHSPQLTSTSTQSAAPEPSTRRTIMTRSRVASALGPTPTTAIRRQSTGTETEPLPSASMPATSASGTQPAKDAMPTVRFIPHIETRSTRPSLHFTTMSRTLRTATGVVRVGRYSERDNNNAIAAQYPTNSTAQDFLPVGFKSKVVSRRHCEFWCTAGQWYIKDVKSSSGTFLNHVRLSPPGQESRPYEVNDGDTVQLGIDFKGGEEVIFRCVKIRIECNRGWQKSLNAYNTTAHKRLLKNAGVLKRKGARDSDAASVNSSSECSICLNPVAPCQALFVAPCSHVWHYQCVRNLIHGPHYPNFLCPNCRFMADLEADIEPPEEMEDEMGGLGMDGEGEDEEAEAEESPGASSESVDHAIARPGASRELFDHTIASPGASRELFDHTIASSGASRELFDHTIPRDDNAASGQQQPSQSSDEDPVTSTRPEDGINYTDEQLAWLLQNSSLRSTPQPSTHERSASKPHLLTSHTPLAPANQIKNHSASTQPVAISPPPLDRPSTSATDLLLGASAFSTTPTSNVQFVLASGVVMGDGPMTPRNDAGPFVLDGSAGRSGMVGASEHGGAHGVGILDRVVAGDDEEAGEGVDRERR</sequence>
<dbReference type="GO" id="GO:0000151">
    <property type="term" value="C:ubiquitin ligase complex"/>
    <property type="evidence" value="ECO:0007669"/>
    <property type="project" value="TreeGrafter"/>
</dbReference>
<feature type="domain" description="RING-type" evidence="9">
    <location>
        <begin position="352"/>
        <end position="397"/>
    </location>
</feature>
<gene>
    <name evidence="10" type="ORF">LTR91_008385</name>
</gene>
<dbReference type="InterPro" id="IPR001841">
    <property type="entry name" value="Znf_RING"/>
</dbReference>
<dbReference type="Gene3D" id="3.30.40.10">
    <property type="entry name" value="Zinc/RING finger domain, C3HC4 (zinc finger)"/>
    <property type="match status" value="1"/>
</dbReference>
<dbReference type="PANTHER" id="PTHR15067:SF7">
    <property type="entry name" value="E3 UBIQUITIN-PROTEIN LIGASE DMA1-RELATED"/>
    <property type="match status" value="1"/>
</dbReference>
<reference evidence="10" key="1">
    <citation type="submission" date="2023-06" db="EMBL/GenBank/DDBJ databases">
        <title>Black Yeasts Isolated from many extreme environments.</title>
        <authorList>
            <person name="Coleine C."/>
            <person name="Stajich J.E."/>
            <person name="Selbmann L."/>
        </authorList>
    </citation>
    <scope>NUCLEOTIDE SEQUENCE</scope>
    <source>
        <strain evidence="10">CCFEE 5200</strain>
    </source>
</reference>
<dbReference type="SMART" id="SM00240">
    <property type="entry name" value="FHA"/>
    <property type="match status" value="1"/>
</dbReference>
<evidence type="ECO:0000313" key="11">
    <source>
        <dbReference type="Proteomes" id="UP001175353"/>
    </source>
</evidence>
<name>A0AAN6KNA7_9PEZI</name>
<dbReference type="GO" id="GO:0005829">
    <property type="term" value="C:cytosol"/>
    <property type="evidence" value="ECO:0007669"/>
    <property type="project" value="TreeGrafter"/>
</dbReference>
<dbReference type="Pfam" id="PF00498">
    <property type="entry name" value="FHA"/>
    <property type="match status" value="1"/>
</dbReference>
<comment type="caution">
    <text evidence="10">The sequence shown here is derived from an EMBL/GenBank/DDBJ whole genome shotgun (WGS) entry which is preliminary data.</text>
</comment>
<dbReference type="GO" id="GO:0016567">
    <property type="term" value="P:protein ubiquitination"/>
    <property type="evidence" value="ECO:0007669"/>
    <property type="project" value="TreeGrafter"/>
</dbReference>
<keyword evidence="4" id="KW-0833">Ubl conjugation pathway</keyword>